<dbReference type="AlphaFoldDB" id="A0AA38XXQ7"/>
<organism evidence="2 3">
    <name type="scientific">Knufia peltigerae</name>
    <dbReference type="NCBI Taxonomy" id="1002370"/>
    <lineage>
        <taxon>Eukaryota</taxon>
        <taxon>Fungi</taxon>
        <taxon>Dikarya</taxon>
        <taxon>Ascomycota</taxon>
        <taxon>Pezizomycotina</taxon>
        <taxon>Eurotiomycetes</taxon>
        <taxon>Chaetothyriomycetidae</taxon>
        <taxon>Chaetothyriales</taxon>
        <taxon>Trichomeriaceae</taxon>
        <taxon>Knufia</taxon>
    </lineage>
</organism>
<reference evidence="2" key="1">
    <citation type="submission" date="2022-10" db="EMBL/GenBank/DDBJ databases">
        <title>Culturing micro-colonial fungi from biological soil crusts in the Mojave desert and describing Neophaeococcomyces mojavensis, and introducing the new genera and species Taxawa tesnikishii.</title>
        <authorList>
            <person name="Kurbessoian T."/>
            <person name="Stajich J.E."/>
        </authorList>
    </citation>
    <scope>NUCLEOTIDE SEQUENCE</scope>
    <source>
        <strain evidence="2">TK_35</strain>
    </source>
</reference>
<protein>
    <submittedName>
        <fullName evidence="2">Uncharacterized protein</fullName>
    </submittedName>
</protein>
<accession>A0AA38XXQ7</accession>
<evidence type="ECO:0000313" key="2">
    <source>
        <dbReference type="EMBL" id="KAJ9627536.1"/>
    </source>
</evidence>
<name>A0AA38XXQ7_9EURO</name>
<feature type="region of interest" description="Disordered" evidence="1">
    <location>
        <begin position="85"/>
        <end position="109"/>
    </location>
</feature>
<evidence type="ECO:0000313" key="3">
    <source>
        <dbReference type="Proteomes" id="UP001172681"/>
    </source>
</evidence>
<comment type="caution">
    <text evidence="2">The sequence shown here is derived from an EMBL/GenBank/DDBJ whole genome shotgun (WGS) entry which is preliminary data.</text>
</comment>
<sequence>MCYTHYTRDECNDCDTYHERMVTHRPCIKSLRTGQCNRSFDYKTIKRPNEDVDKCAKCLSDRTEAVRIATIGEIRVDLTPFWRRQAEGAGGEWPPPPQQQQQQQQQEDS</sequence>
<proteinExistence type="predicted"/>
<gene>
    <name evidence="2" type="ORF">H2204_009575</name>
</gene>
<dbReference type="EMBL" id="JAPDRN010000076">
    <property type="protein sequence ID" value="KAJ9627536.1"/>
    <property type="molecule type" value="Genomic_DNA"/>
</dbReference>
<keyword evidence="3" id="KW-1185">Reference proteome</keyword>
<evidence type="ECO:0000256" key="1">
    <source>
        <dbReference type="SAM" id="MobiDB-lite"/>
    </source>
</evidence>
<dbReference type="Proteomes" id="UP001172681">
    <property type="component" value="Unassembled WGS sequence"/>
</dbReference>
<feature type="compositionally biased region" description="Low complexity" evidence="1">
    <location>
        <begin position="99"/>
        <end position="109"/>
    </location>
</feature>